<organism evidence="1 2">
    <name type="scientific">Kipferlia bialata</name>
    <dbReference type="NCBI Taxonomy" id="797122"/>
    <lineage>
        <taxon>Eukaryota</taxon>
        <taxon>Metamonada</taxon>
        <taxon>Carpediemonas-like organisms</taxon>
        <taxon>Kipferlia</taxon>
    </lineage>
</organism>
<gene>
    <name evidence="1" type="ORF">KIPB_009337</name>
</gene>
<proteinExistence type="predicted"/>
<name>A0A9K3D1L6_9EUKA</name>
<feature type="non-terminal residue" evidence="1">
    <location>
        <position position="1"/>
    </location>
</feature>
<keyword evidence="2" id="KW-1185">Reference proteome</keyword>
<reference evidence="1 2" key="1">
    <citation type="journal article" date="2018" name="PLoS ONE">
        <title>The draft genome of Kipferlia bialata reveals reductive genome evolution in fornicate parasites.</title>
        <authorList>
            <person name="Tanifuji G."/>
            <person name="Takabayashi S."/>
            <person name="Kume K."/>
            <person name="Takagi M."/>
            <person name="Nakayama T."/>
            <person name="Kamikawa R."/>
            <person name="Inagaki Y."/>
            <person name="Hashimoto T."/>
        </authorList>
    </citation>
    <scope>NUCLEOTIDE SEQUENCE [LARGE SCALE GENOMIC DNA]</scope>
    <source>
        <strain evidence="1">NY0173</strain>
    </source>
</reference>
<dbReference type="AlphaFoldDB" id="A0A9K3D1L6"/>
<accession>A0A9K3D1L6</accession>
<evidence type="ECO:0000313" key="2">
    <source>
        <dbReference type="Proteomes" id="UP000265618"/>
    </source>
</evidence>
<evidence type="ECO:0000313" key="1">
    <source>
        <dbReference type="EMBL" id="GIQ87324.1"/>
    </source>
</evidence>
<dbReference type="Proteomes" id="UP000265618">
    <property type="component" value="Unassembled WGS sequence"/>
</dbReference>
<protein>
    <submittedName>
        <fullName evidence="1">Uncharacterized protein</fullName>
    </submittedName>
</protein>
<dbReference type="EMBL" id="BDIP01003139">
    <property type="protein sequence ID" value="GIQ87324.1"/>
    <property type="molecule type" value="Genomic_DNA"/>
</dbReference>
<comment type="caution">
    <text evidence="1">The sequence shown here is derived from an EMBL/GenBank/DDBJ whole genome shotgun (WGS) entry which is preliminary data.</text>
</comment>
<sequence length="37" mass="4319">MPLRARQTHTLQQELHTLSGTRQTYREVLAMALEHNS</sequence>